<dbReference type="GO" id="GO:0016020">
    <property type="term" value="C:membrane"/>
    <property type="evidence" value="ECO:0007669"/>
    <property type="project" value="UniProtKB-SubCell"/>
</dbReference>
<feature type="compositionally biased region" description="Basic and acidic residues" evidence="3">
    <location>
        <begin position="80"/>
        <end position="99"/>
    </location>
</feature>
<accession>A0A223RWE0</accession>
<dbReference type="Proteomes" id="UP000215043">
    <property type="component" value="Chromosome"/>
</dbReference>
<sequence>MAGTRNRATTDEETLSGEEPVAERGAASGTATAPERESAEPDAAAEPRAPADGGGETSTGSDEPGSSADEIDVPGGQNFEPEHESSGRAGETAERDHAGLRAGVEDTTAAAATSGRDGAEQDGAEPERPAREAGSERGTRADGTDSAAGTEPVETEARSGAERDEGDPAEDSATDPSPETGGSEAGSTEAASTEEGSTEAAGSEESSAEESSAAARSGSERRRGKVLTAVLLVLTVGFTGLACWFQYSAHTLRHGGPAANRALVDEAATSEVKGQVSKKVEKIFSFDYSDMDKTDEAADGILVGEAVGQYDKMFKTVREQAPQQKMVLTTTTAESGVTMLRDGRAEVLLFVNQNATRTGDGEGGVYPAQLSVVAVKRGEEWKISSMTQL</sequence>
<evidence type="ECO:0000313" key="5">
    <source>
        <dbReference type="EMBL" id="ASU80191.1"/>
    </source>
</evidence>
<feature type="compositionally biased region" description="Acidic residues" evidence="3">
    <location>
        <begin position="164"/>
        <end position="173"/>
    </location>
</feature>
<keyword evidence="2 4" id="KW-0472">Membrane</keyword>
<proteinExistence type="predicted"/>
<dbReference type="EMBL" id="CP022752">
    <property type="protein sequence ID" value="ASU80191.1"/>
    <property type="molecule type" value="Genomic_DNA"/>
</dbReference>
<evidence type="ECO:0000256" key="2">
    <source>
        <dbReference type="ARBA" id="ARBA00023136"/>
    </source>
</evidence>
<organism evidence="5 6">
    <name type="scientific">Actinopolyspora erythraea</name>
    <dbReference type="NCBI Taxonomy" id="414996"/>
    <lineage>
        <taxon>Bacteria</taxon>
        <taxon>Bacillati</taxon>
        <taxon>Actinomycetota</taxon>
        <taxon>Actinomycetes</taxon>
        <taxon>Actinopolysporales</taxon>
        <taxon>Actinopolysporaceae</taxon>
        <taxon>Actinopolyspora</taxon>
    </lineage>
</organism>
<dbReference type="KEGG" id="aey:CDG81_20105"/>
<dbReference type="AlphaFoldDB" id="A0A223RWE0"/>
<gene>
    <name evidence="5" type="ORF">CDG81_20105</name>
</gene>
<keyword evidence="4" id="KW-1133">Transmembrane helix</keyword>
<dbReference type="PANTHER" id="PTHR37042">
    <property type="entry name" value="OUTER MEMBRANE PROTEIN RV1973"/>
    <property type="match status" value="1"/>
</dbReference>
<keyword evidence="4" id="KW-0812">Transmembrane</keyword>
<evidence type="ECO:0008006" key="7">
    <source>
        <dbReference type="Google" id="ProtNLM"/>
    </source>
</evidence>
<feature type="compositionally biased region" description="Low complexity" evidence="3">
    <location>
        <begin position="41"/>
        <end position="51"/>
    </location>
</feature>
<evidence type="ECO:0000256" key="4">
    <source>
        <dbReference type="SAM" id="Phobius"/>
    </source>
</evidence>
<comment type="subcellular location">
    <subcellularLocation>
        <location evidence="1">Membrane</location>
    </subcellularLocation>
</comment>
<reference evidence="5 6" key="1">
    <citation type="submission" date="2017-08" db="EMBL/GenBank/DDBJ databases">
        <title>The complete genome sequence of moderately halophilic actinomycete Actinopolyspora erythraea YIM 90600, the producer of novel erythromycin, novel actinopolysporins A-C and tubercidin.</title>
        <authorList>
            <person name="Yin M."/>
            <person name="Tang S."/>
        </authorList>
    </citation>
    <scope>NUCLEOTIDE SEQUENCE [LARGE SCALE GENOMIC DNA]</scope>
    <source>
        <strain evidence="5 6">YIM 90600</strain>
    </source>
</reference>
<feature type="compositionally biased region" description="Basic and acidic residues" evidence="3">
    <location>
        <begin position="125"/>
        <end position="143"/>
    </location>
</feature>
<evidence type="ECO:0000256" key="1">
    <source>
        <dbReference type="ARBA" id="ARBA00004370"/>
    </source>
</evidence>
<feature type="region of interest" description="Disordered" evidence="3">
    <location>
        <begin position="1"/>
        <end position="221"/>
    </location>
</feature>
<evidence type="ECO:0000313" key="6">
    <source>
        <dbReference type="Proteomes" id="UP000215043"/>
    </source>
</evidence>
<dbReference type="PANTHER" id="PTHR37042:SF4">
    <property type="entry name" value="OUTER MEMBRANE PROTEIN RV1973"/>
    <property type="match status" value="1"/>
</dbReference>
<protein>
    <recommendedName>
        <fullName evidence="7">Mce-associated membrane protein</fullName>
    </recommendedName>
</protein>
<feature type="compositionally biased region" description="Low complexity" evidence="3">
    <location>
        <begin position="179"/>
        <end position="217"/>
    </location>
</feature>
<feature type="transmembrane region" description="Helical" evidence="4">
    <location>
        <begin position="226"/>
        <end position="247"/>
    </location>
</feature>
<evidence type="ECO:0000256" key="3">
    <source>
        <dbReference type="SAM" id="MobiDB-lite"/>
    </source>
</evidence>
<name>A0A223RWE0_9ACTN</name>